<gene>
    <name evidence="3" type="ORF">VCR5J5_230064</name>
</gene>
<name>A0A822MYP8_9VIBR</name>
<dbReference type="InterPro" id="IPR037171">
    <property type="entry name" value="NagB/RpiA_transferase-like"/>
</dbReference>
<dbReference type="Proteomes" id="UP000049495">
    <property type="component" value="Unassembled WGS sequence"/>
</dbReference>
<reference evidence="4" key="1">
    <citation type="submission" date="2014-06" db="EMBL/GenBank/DDBJ databases">
        <authorList>
            <person name="Le Roux Frederique"/>
        </authorList>
    </citation>
    <scope>NUCLEOTIDE SEQUENCE [LARGE SCALE GENOMIC DNA]</scope>
    <source>
        <strain evidence="4">J5-5</strain>
    </source>
</reference>
<dbReference type="GO" id="GO:0006083">
    <property type="term" value="P:acetate metabolic process"/>
    <property type="evidence" value="ECO:0007669"/>
    <property type="project" value="InterPro"/>
</dbReference>
<keyword evidence="2 3" id="KW-0808">Transferase</keyword>
<dbReference type="InterPro" id="IPR038460">
    <property type="entry name" value="AcetylCoA_hyd_C_sf"/>
</dbReference>
<comment type="caution">
    <text evidence="3">The sequence shown here is derived from an EMBL/GenBank/DDBJ whole genome shotgun (WGS) entry which is preliminary data.</text>
</comment>
<dbReference type="PANTHER" id="PTHR21432">
    <property type="entry name" value="ACETYL-COA HYDROLASE-RELATED"/>
    <property type="match status" value="1"/>
</dbReference>
<sequence>MTDWKNQFAEKIISLESAVGKIESGDKIWAGGLLSMPVIFLQELDKHLNQFHGCELYTGLMTYPYEFLKPQYKENFKHISLFMGPLERKCQHGGNIEVMNFHFSNFKQTFAKLQPNTVIIEVTPPNADGYVSLGACGGVGSKEALKYAEKVLFVVNNQQPFIGNKDNLIHIDYADFIIEGHHSVATPKAGESSELEQQIAEHVSPYIKDGMTVQIGIGTISNAMGMALRDRKDLGIHTEMFTESLMEMCKAGAVSGKLKNYKPNKIITAFAAGPQEVMDFLHNNEAIEMGGMADVVDAYEVAKNDNFVSINTCVMVDVVGQVASEGVGFSQISGSGGQLDFVRAAGMSKGGVSILALSSTRDGKEGLESNIRIALPTGTPITTPRNDTQVVVTEYGAADLRGLTTPQRVKTLINIAHPKFRDELLEQATKLGLAK</sequence>
<dbReference type="Pfam" id="PF13336">
    <property type="entry name" value="AcetylCoA_hyd_C"/>
    <property type="match status" value="1"/>
</dbReference>
<dbReference type="PANTHER" id="PTHR21432:SF20">
    <property type="entry name" value="ACETYL-COA HYDROLASE"/>
    <property type="match status" value="1"/>
</dbReference>
<dbReference type="InterPro" id="IPR003702">
    <property type="entry name" value="ActCoA_hydro_N"/>
</dbReference>
<dbReference type="SUPFAM" id="SSF100950">
    <property type="entry name" value="NagB/RpiA/CoA transferase-like"/>
    <property type="match status" value="2"/>
</dbReference>
<dbReference type="AlphaFoldDB" id="A0A822MYP8"/>
<dbReference type="Gene3D" id="3.40.1080.20">
    <property type="entry name" value="Acetyl-CoA hydrolase/transferase C-terminal domain"/>
    <property type="match status" value="1"/>
</dbReference>
<comment type="similarity">
    <text evidence="1">Belongs to the acetyl-CoA hydrolase/transferase family.</text>
</comment>
<evidence type="ECO:0000256" key="2">
    <source>
        <dbReference type="ARBA" id="ARBA00022679"/>
    </source>
</evidence>
<dbReference type="GO" id="GO:0008775">
    <property type="term" value="F:acetate CoA-transferase activity"/>
    <property type="evidence" value="ECO:0007669"/>
    <property type="project" value="InterPro"/>
</dbReference>
<protein>
    <submittedName>
        <fullName evidence="3">4-hydroxybutyrate CoA-transferase</fullName>
    </submittedName>
</protein>
<evidence type="ECO:0000256" key="1">
    <source>
        <dbReference type="ARBA" id="ARBA00009632"/>
    </source>
</evidence>
<proteinExistence type="inferred from homology"/>
<organism evidence="3 4">
    <name type="scientific">Vibrio crassostreae</name>
    <dbReference type="NCBI Taxonomy" id="246167"/>
    <lineage>
        <taxon>Bacteria</taxon>
        <taxon>Pseudomonadati</taxon>
        <taxon>Pseudomonadota</taxon>
        <taxon>Gammaproteobacteria</taxon>
        <taxon>Vibrionales</taxon>
        <taxon>Vibrionaceae</taxon>
        <taxon>Vibrio</taxon>
    </lineage>
</organism>
<dbReference type="Gene3D" id="3.30.750.70">
    <property type="entry name" value="4-hydroxybutyrate coenzyme like domains"/>
    <property type="match status" value="1"/>
</dbReference>
<dbReference type="EMBL" id="CCJV01000082">
    <property type="protein sequence ID" value="CDT27194.1"/>
    <property type="molecule type" value="Genomic_DNA"/>
</dbReference>
<dbReference type="InterPro" id="IPR026888">
    <property type="entry name" value="AcetylCoA_hyd_C"/>
</dbReference>
<evidence type="ECO:0000313" key="3">
    <source>
        <dbReference type="EMBL" id="CDT27194.1"/>
    </source>
</evidence>
<accession>A0A822MYP8</accession>
<dbReference type="Gene3D" id="3.40.1080.10">
    <property type="entry name" value="Glutaconate Coenzyme A-transferase"/>
    <property type="match status" value="1"/>
</dbReference>
<evidence type="ECO:0000313" key="4">
    <source>
        <dbReference type="Proteomes" id="UP000049495"/>
    </source>
</evidence>
<dbReference type="RefSeq" id="WP_055319331.1">
    <property type="nucleotide sequence ID" value="NZ_CAWQCV010000134.1"/>
</dbReference>
<dbReference type="Pfam" id="PF02550">
    <property type="entry name" value="AcetylCoA_hydro"/>
    <property type="match status" value="1"/>
</dbReference>
<dbReference type="InterPro" id="IPR046433">
    <property type="entry name" value="ActCoA_hydro"/>
</dbReference>